<accession>A0A1G4AU09</accession>
<sequence length="53" mass="5481">MPSVREEGRSSPSSDFQGLQCMPVDKGARAPRSSKVSDSGSGEPMPLIVGTAC</sequence>
<comment type="caution">
    <text evidence="2">The sequence shown here is derived from an EMBL/GenBank/DDBJ whole genome shotgun (WGS) entry which is preliminary data.</text>
</comment>
<evidence type="ECO:0000313" key="3">
    <source>
        <dbReference type="Proteomes" id="UP000176998"/>
    </source>
</evidence>
<dbReference type="AlphaFoldDB" id="A0A1G4AU09"/>
<evidence type="ECO:0000313" key="2">
    <source>
        <dbReference type="EMBL" id="OHE92586.1"/>
    </source>
</evidence>
<name>A0A1G4AU09_9PEZI</name>
<feature type="region of interest" description="Disordered" evidence="1">
    <location>
        <begin position="1"/>
        <end position="53"/>
    </location>
</feature>
<evidence type="ECO:0000256" key="1">
    <source>
        <dbReference type="SAM" id="MobiDB-lite"/>
    </source>
</evidence>
<dbReference type="EMBL" id="MJBS01000143">
    <property type="protein sequence ID" value="OHE92586.1"/>
    <property type="molecule type" value="Genomic_DNA"/>
</dbReference>
<protein>
    <submittedName>
        <fullName evidence="2">Uncharacterized protein</fullName>
    </submittedName>
</protein>
<keyword evidence="3" id="KW-1185">Reference proteome</keyword>
<organism evidence="2 3">
    <name type="scientific">Colletotrichum orchidophilum</name>
    <dbReference type="NCBI Taxonomy" id="1209926"/>
    <lineage>
        <taxon>Eukaryota</taxon>
        <taxon>Fungi</taxon>
        <taxon>Dikarya</taxon>
        <taxon>Ascomycota</taxon>
        <taxon>Pezizomycotina</taxon>
        <taxon>Sordariomycetes</taxon>
        <taxon>Hypocreomycetidae</taxon>
        <taxon>Glomerellales</taxon>
        <taxon>Glomerellaceae</taxon>
        <taxon>Colletotrichum</taxon>
    </lineage>
</organism>
<reference evidence="2 3" key="1">
    <citation type="submission" date="2016-09" db="EMBL/GenBank/DDBJ databases">
        <authorList>
            <person name="Capua I."/>
            <person name="De Benedictis P."/>
            <person name="Joannis T."/>
            <person name="Lombin L.H."/>
            <person name="Cattoli G."/>
        </authorList>
    </citation>
    <scope>NUCLEOTIDE SEQUENCE [LARGE SCALE GENOMIC DNA]</scope>
    <source>
        <strain evidence="2 3">IMI 309357</strain>
    </source>
</reference>
<dbReference type="GeneID" id="34565228"/>
<dbReference type="Proteomes" id="UP000176998">
    <property type="component" value="Unassembled WGS sequence"/>
</dbReference>
<gene>
    <name evidence="2" type="ORF">CORC01_12097</name>
</gene>
<proteinExistence type="predicted"/>
<dbReference type="RefSeq" id="XP_022469755.1">
    <property type="nucleotide sequence ID" value="XM_022623718.1"/>
</dbReference>